<sequence length="415" mass="45236">MNANLKIRSLSLACLFLICVSPFAIAREWVDQTGAYKVEAELVTVRDGKAYLEKPDGQIRKVPLKLLSNKDLAFISSMPRYEAQVKPFLPSTLKPTTSRSPTAKMAIVQVDSPDASGSIRQFRSGSWGYKGLEFSNDGAYLFTLGNDNITVMDINASRQTAYKIGSGSRSTLAFSPDGKRLFAGAREGIVLTWKHDGKGKLEAENEFTIHKGEVKAIAVSPDNQHAMTIHYPNAACLWDVESGEVLAGFDDFHFTSGGDIRFSRHGGQVMITDGRIGAVIDVASQKIIQHMELSRGSGQFAKITADGSSIATGRTYDIHSFHTRSESKPTVMEGNESIWSAEFSPNGKRLISGGRENVKLWNVETGMPVKKFQMGDGGYVHHVAFSPDGIHFAAIGAPIGQLVEVFRLSEAESGR</sequence>
<dbReference type="Pfam" id="PF00400">
    <property type="entry name" value="WD40"/>
    <property type="match status" value="1"/>
</dbReference>
<feature type="repeat" description="WD" evidence="1">
    <location>
        <begin position="207"/>
        <end position="248"/>
    </location>
</feature>
<evidence type="ECO:0000313" key="5">
    <source>
        <dbReference type="Proteomes" id="UP001158067"/>
    </source>
</evidence>
<dbReference type="Gene3D" id="2.130.10.10">
    <property type="entry name" value="YVTN repeat-like/Quinoprotein amine dehydrogenase"/>
    <property type="match status" value="2"/>
</dbReference>
<organism evidence="4 5">
    <name type="scientific">Neorhodopirellula lusitana</name>
    <dbReference type="NCBI Taxonomy" id="445327"/>
    <lineage>
        <taxon>Bacteria</taxon>
        <taxon>Pseudomonadati</taxon>
        <taxon>Planctomycetota</taxon>
        <taxon>Planctomycetia</taxon>
        <taxon>Pirellulales</taxon>
        <taxon>Pirellulaceae</taxon>
        <taxon>Neorhodopirellula</taxon>
    </lineage>
</organism>
<dbReference type="InterPro" id="IPR015943">
    <property type="entry name" value="WD40/YVTN_repeat-like_dom_sf"/>
</dbReference>
<feature type="signal peptide" evidence="2">
    <location>
        <begin position="1"/>
        <end position="26"/>
    </location>
</feature>
<proteinExistence type="predicted"/>
<protein>
    <submittedName>
        <fullName evidence="4">WD domain-containing protein, G-beta repeat-containing protein</fullName>
    </submittedName>
</protein>
<dbReference type="Pfam" id="PF03983">
    <property type="entry name" value="SHD1"/>
    <property type="match status" value="1"/>
</dbReference>
<dbReference type="InterPro" id="IPR001680">
    <property type="entry name" value="WD40_rpt"/>
</dbReference>
<comment type="caution">
    <text evidence="4">The sequence shown here is derived from an EMBL/GenBank/DDBJ whole genome shotgun (WGS) entry which is preliminary data.</text>
</comment>
<dbReference type="PANTHER" id="PTHR19879:SF9">
    <property type="entry name" value="TRANSCRIPTION INITIATION FACTOR TFIID SUBUNIT 5"/>
    <property type="match status" value="1"/>
</dbReference>
<feature type="chain" id="PRO_5045620863" evidence="2">
    <location>
        <begin position="27"/>
        <end position="415"/>
    </location>
</feature>
<keyword evidence="5" id="KW-1185">Reference proteome</keyword>
<keyword evidence="1" id="KW-0853">WD repeat</keyword>
<reference evidence="4 5" key="1">
    <citation type="submission" date="2017-05" db="EMBL/GenBank/DDBJ databases">
        <authorList>
            <person name="Varghese N."/>
            <person name="Submissions S."/>
        </authorList>
    </citation>
    <scope>NUCLEOTIDE SEQUENCE [LARGE SCALE GENOMIC DNA]</scope>
    <source>
        <strain evidence="4 5">DSM 25457</strain>
    </source>
</reference>
<dbReference type="InterPro" id="IPR011047">
    <property type="entry name" value="Quinoprotein_ADH-like_sf"/>
</dbReference>
<evidence type="ECO:0000313" key="4">
    <source>
        <dbReference type="EMBL" id="SMP41171.1"/>
    </source>
</evidence>
<keyword evidence="2" id="KW-0732">Signal</keyword>
<dbReference type="SMART" id="SM00320">
    <property type="entry name" value="WD40"/>
    <property type="match status" value="5"/>
</dbReference>
<evidence type="ECO:0000259" key="3">
    <source>
        <dbReference type="Pfam" id="PF03983"/>
    </source>
</evidence>
<dbReference type="PANTHER" id="PTHR19879">
    <property type="entry name" value="TRANSCRIPTION INITIATION FACTOR TFIID"/>
    <property type="match status" value="1"/>
</dbReference>
<dbReference type="Proteomes" id="UP001158067">
    <property type="component" value="Unassembled WGS sequence"/>
</dbReference>
<dbReference type="InterPro" id="IPR007131">
    <property type="entry name" value="SHD1"/>
</dbReference>
<feature type="domain" description="SLA1 homology" evidence="3">
    <location>
        <begin position="26"/>
        <end position="78"/>
    </location>
</feature>
<dbReference type="Gene3D" id="2.30.30.700">
    <property type="entry name" value="SLA1 homology domain 1"/>
    <property type="match status" value="1"/>
</dbReference>
<evidence type="ECO:0000256" key="2">
    <source>
        <dbReference type="SAM" id="SignalP"/>
    </source>
</evidence>
<dbReference type="SUPFAM" id="SSF50998">
    <property type="entry name" value="Quinoprotein alcohol dehydrogenase-like"/>
    <property type="match status" value="1"/>
</dbReference>
<dbReference type="EMBL" id="FXUG01000001">
    <property type="protein sequence ID" value="SMP41171.1"/>
    <property type="molecule type" value="Genomic_DNA"/>
</dbReference>
<evidence type="ECO:0000256" key="1">
    <source>
        <dbReference type="PROSITE-ProRule" id="PRU00221"/>
    </source>
</evidence>
<name>A0ABY1PRW3_9BACT</name>
<accession>A0ABY1PRW3</accession>
<gene>
    <name evidence="4" type="ORF">SAMN06265222_101544</name>
</gene>
<dbReference type="RefSeq" id="WP_283430770.1">
    <property type="nucleotide sequence ID" value="NZ_FXUG01000001.1"/>
</dbReference>
<dbReference type="PROSITE" id="PS50082">
    <property type="entry name" value="WD_REPEATS_2"/>
    <property type="match status" value="1"/>
</dbReference>